<dbReference type="NCBIfam" id="TIGR02492">
    <property type="entry name" value="flgK_ends"/>
    <property type="match status" value="1"/>
</dbReference>
<evidence type="ECO:0000256" key="5">
    <source>
        <dbReference type="ARBA" id="ARBA00022525"/>
    </source>
</evidence>
<feature type="domain" description="Flagellar hook-associated protein 1 D2-like" evidence="9">
    <location>
        <begin position="336"/>
        <end position="409"/>
    </location>
</feature>
<dbReference type="InterPro" id="IPR053927">
    <property type="entry name" value="FlgK_helical"/>
</dbReference>
<evidence type="ECO:0000256" key="1">
    <source>
        <dbReference type="ARBA" id="ARBA00004365"/>
    </source>
</evidence>
<proteinExistence type="inferred from homology"/>
<dbReference type="InterPro" id="IPR010930">
    <property type="entry name" value="Flg_bb/hook_C_dom"/>
</dbReference>
<name>A0ABV7H9M9_9BURK</name>
<dbReference type="EMBL" id="JBHRTI010000010">
    <property type="protein sequence ID" value="MFC3149243.1"/>
    <property type="molecule type" value="Genomic_DNA"/>
</dbReference>
<dbReference type="Proteomes" id="UP001595556">
    <property type="component" value="Unassembled WGS sequence"/>
</dbReference>
<keyword evidence="12" id="KW-1185">Reference proteome</keyword>
<comment type="subcellular location">
    <subcellularLocation>
        <location evidence="1">Bacterial flagellum</location>
    </subcellularLocation>
    <subcellularLocation>
        <location evidence="2">Secreted</location>
    </subcellularLocation>
</comment>
<evidence type="ECO:0000259" key="8">
    <source>
        <dbReference type="Pfam" id="PF06429"/>
    </source>
</evidence>
<gene>
    <name evidence="11" type="primary">flgK</name>
    <name evidence="11" type="ORF">ACFOEN_16595</name>
</gene>
<dbReference type="PRINTS" id="PR01005">
    <property type="entry name" value="FLGHOOKAP1"/>
</dbReference>
<evidence type="ECO:0000259" key="10">
    <source>
        <dbReference type="Pfam" id="PF22638"/>
    </source>
</evidence>
<dbReference type="InterPro" id="IPR001444">
    <property type="entry name" value="Flag_bb_rod_N"/>
</dbReference>
<keyword evidence="11" id="KW-0966">Cell projection</keyword>
<keyword evidence="11" id="KW-0282">Flagellum</keyword>
<evidence type="ECO:0000313" key="11">
    <source>
        <dbReference type="EMBL" id="MFC3149243.1"/>
    </source>
</evidence>
<sequence length="625" mass="64511">MAGLFTIGTTGLQAAYAGLQTTSHNIANLNTPGFSRQQTIQSTGPASTGGGSFFGSGVRLETITRSYDQFLTAEVQRASASQSAAETRNALMTRMDSVFPTGGDSIGEGIDDFFAVARDLSVRPGDTAVRMAFLARANDLSSKLSNTDQQLESLGRAVEQQLSDSAKSINETVARIADLNERIRATRGMTGQPNDLLDARDKLIADLNAQIRVSVVPQEDGTFNLFVAGGQTLLVGSNRAQIEMARDTADPQKTVAQLVTPGGARLTLDGPTLGGKLGGTLQFRDQDLGTARSRLGQIATVVTQTVNAQQALGLDARGQPGAPVFSVPAPVVNPRSTNSGSLAMNVAISDVTALSGTDYEATFDGTQWTLRRLNDGQVSTFSALPINFEGITLSAGGGTPQAGDRFAVRAVTGAASNMKTVLNDPLRVATAAAVAVSSGTGNLGATAGGLTVLGANVNLNAPVTITFTAAGTFNVTGTGTGNPTGLSYSPGASISFNGWSLSLNGQPRAGDTFTIGPNTQPAADNRNALSLSALQTAALANGQTLTASFASLSAEVGIRANGARSEAEASKQVLDDATRAQQSVAGVNLDEELSKMMSYQQAYQASAKIIQAAQSVFDELLSMGR</sequence>
<dbReference type="InterPro" id="IPR049119">
    <property type="entry name" value="FlgK_D2-like"/>
</dbReference>
<dbReference type="Pfam" id="PF00460">
    <property type="entry name" value="Flg_bb_rod"/>
    <property type="match status" value="1"/>
</dbReference>
<dbReference type="PANTHER" id="PTHR30033">
    <property type="entry name" value="FLAGELLAR HOOK-ASSOCIATED PROTEIN 1"/>
    <property type="match status" value="1"/>
</dbReference>
<keyword evidence="5" id="KW-0964">Secreted</keyword>
<feature type="domain" description="Flagellar basal-body/hook protein C-terminal" evidence="8">
    <location>
        <begin position="585"/>
        <end position="623"/>
    </location>
</feature>
<evidence type="ECO:0000313" key="12">
    <source>
        <dbReference type="Proteomes" id="UP001595556"/>
    </source>
</evidence>
<evidence type="ECO:0000256" key="3">
    <source>
        <dbReference type="ARBA" id="ARBA00009677"/>
    </source>
</evidence>
<evidence type="ECO:0000256" key="2">
    <source>
        <dbReference type="ARBA" id="ARBA00004613"/>
    </source>
</evidence>
<reference evidence="12" key="1">
    <citation type="journal article" date="2019" name="Int. J. Syst. Evol. Microbiol.">
        <title>The Global Catalogue of Microorganisms (GCM) 10K type strain sequencing project: providing services to taxonomists for standard genome sequencing and annotation.</title>
        <authorList>
            <consortium name="The Broad Institute Genomics Platform"/>
            <consortium name="The Broad Institute Genome Sequencing Center for Infectious Disease"/>
            <person name="Wu L."/>
            <person name="Ma J."/>
        </authorList>
    </citation>
    <scope>NUCLEOTIDE SEQUENCE [LARGE SCALE GENOMIC DNA]</scope>
    <source>
        <strain evidence="12">KCTC 52168</strain>
    </source>
</reference>
<dbReference type="InterPro" id="IPR002371">
    <property type="entry name" value="FlgK"/>
</dbReference>
<comment type="similarity">
    <text evidence="3">Belongs to the flagella basal body rod proteins family.</text>
</comment>
<organism evidence="11 12">
    <name type="scientific">Piscinibacterium candidicorallinum</name>
    <dbReference type="NCBI Taxonomy" id="1793872"/>
    <lineage>
        <taxon>Bacteria</taxon>
        <taxon>Pseudomonadati</taxon>
        <taxon>Pseudomonadota</taxon>
        <taxon>Betaproteobacteria</taxon>
        <taxon>Burkholderiales</taxon>
        <taxon>Piscinibacterium</taxon>
    </lineage>
</organism>
<accession>A0ABV7H9M9</accession>
<dbReference type="RefSeq" id="WP_377305852.1">
    <property type="nucleotide sequence ID" value="NZ_CP180191.1"/>
</dbReference>
<evidence type="ECO:0000259" key="7">
    <source>
        <dbReference type="Pfam" id="PF00460"/>
    </source>
</evidence>
<evidence type="ECO:0000259" key="9">
    <source>
        <dbReference type="Pfam" id="PF21158"/>
    </source>
</evidence>
<dbReference type="Pfam" id="PF06429">
    <property type="entry name" value="Flg_bbr_C"/>
    <property type="match status" value="1"/>
</dbReference>
<protein>
    <recommendedName>
        <fullName evidence="4">Flagellar hook-associated protein 1</fullName>
    </recommendedName>
</protein>
<evidence type="ECO:0000256" key="4">
    <source>
        <dbReference type="ARBA" id="ARBA00016244"/>
    </source>
</evidence>
<dbReference type="PANTHER" id="PTHR30033:SF1">
    <property type="entry name" value="FLAGELLAR HOOK-ASSOCIATED PROTEIN 1"/>
    <property type="match status" value="1"/>
</dbReference>
<keyword evidence="11" id="KW-0969">Cilium</keyword>
<dbReference type="SUPFAM" id="SSF64518">
    <property type="entry name" value="Phase 1 flagellin"/>
    <property type="match status" value="2"/>
</dbReference>
<feature type="domain" description="Flagellar basal body rod protein N-terminal" evidence="7">
    <location>
        <begin position="7"/>
        <end position="34"/>
    </location>
</feature>
<evidence type="ECO:0000256" key="6">
    <source>
        <dbReference type="ARBA" id="ARBA00023143"/>
    </source>
</evidence>
<keyword evidence="6" id="KW-0975">Bacterial flagellum</keyword>
<dbReference type="Pfam" id="PF22638">
    <property type="entry name" value="FlgK_D1"/>
    <property type="match status" value="1"/>
</dbReference>
<dbReference type="Pfam" id="PF21158">
    <property type="entry name" value="flgK_1st_1"/>
    <property type="match status" value="1"/>
</dbReference>
<feature type="domain" description="Flagellar hook-associated protein FlgK helical" evidence="10">
    <location>
        <begin position="92"/>
        <end position="325"/>
    </location>
</feature>
<comment type="caution">
    <text evidence="11">The sequence shown here is derived from an EMBL/GenBank/DDBJ whole genome shotgun (WGS) entry which is preliminary data.</text>
</comment>